<evidence type="ECO:0000256" key="1">
    <source>
        <dbReference type="ARBA" id="ARBA00022729"/>
    </source>
</evidence>
<dbReference type="InterPro" id="IPR028994">
    <property type="entry name" value="Integrin_alpha_N"/>
</dbReference>
<protein>
    <recommendedName>
        <fullName evidence="2">SbsA Ig-like domain-containing protein</fullName>
    </recommendedName>
</protein>
<accession>A0A699UG16</accession>
<keyword evidence="1" id="KW-0732">Signal</keyword>
<feature type="non-terminal residue" evidence="3">
    <location>
        <position position="195"/>
    </location>
</feature>
<dbReference type="AlphaFoldDB" id="A0A699UG16"/>
<dbReference type="SUPFAM" id="SSF69318">
    <property type="entry name" value="Integrin alpha N-terminal domain"/>
    <property type="match status" value="1"/>
</dbReference>
<feature type="non-terminal residue" evidence="3">
    <location>
        <position position="1"/>
    </location>
</feature>
<evidence type="ECO:0000259" key="2">
    <source>
        <dbReference type="Pfam" id="PF13205"/>
    </source>
</evidence>
<proteinExistence type="predicted"/>
<sequence length="195" mass="20599">TNAKGTVRSTAAFTVLRPVAVLSSTPAANTIAPRTAAVSATFAQPVATNTTANLVVFSQQRGGQLAGTRSGAGSATLTFTPAQPYLPGELLSVSLPPHTEAKQQRVVRQVYQFTAATGGTGRAVFDYATELRSSGSPFPVLGDVDGDGDLDLLYIFQNRVQVQYNDGQGTFDKPLDLLTFPYTGQYANNIRGLKL</sequence>
<dbReference type="InterPro" id="IPR032812">
    <property type="entry name" value="SbsA_Ig"/>
</dbReference>
<comment type="caution">
    <text evidence="3">The sequence shown here is derived from an EMBL/GenBank/DDBJ whole genome shotgun (WGS) entry which is preliminary data.</text>
</comment>
<name>A0A699UG16_TANCI</name>
<evidence type="ECO:0000313" key="3">
    <source>
        <dbReference type="EMBL" id="GFD20286.1"/>
    </source>
</evidence>
<reference evidence="3" key="1">
    <citation type="journal article" date="2019" name="Sci. Rep.">
        <title>Draft genome of Tanacetum cinerariifolium, the natural source of mosquito coil.</title>
        <authorList>
            <person name="Yamashiro T."/>
            <person name="Shiraishi A."/>
            <person name="Satake H."/>
            <person name="Nakayama K."/>
        </authorList>
    </citation>
    <scope>NUCLEOTIDE SEQUENCE</scope>
</reference>
<gene>
    <name evidence="3" type="ORF">Tci_892255</name>
</gene>
<organism evidence="3">
    <name type="scientific">Tanacetum cinerariifolium</name>
    <name type="common">Dalmatian daisy</name>
    <name type="synonym">Chrysanthemum cinerariifolium</name>
    <dbReference type="NCBI Taxonomy" id="118510"/>
    <lineage>
        <taxon>Eukaryota</taxon>
        <taxon>Viridiplantae</taxon>
        <taxon>Streptophyta</taxon>
        <taxon>Embryophyta</taxon>
        <taxon>Tracheophyta</taxon>
        <taxon>Spermatophyta</taxon>
        <taxon>Magnoliopsida</taxon>
        <taxon>eudicotyledons</taxon>
        <taxon>Gunneridae</taxon>
        <taxon>Pentapetalae</taxon>
        <taxon>asterids</taxon>
        <taxon>campanulids</taxon>
        <taxon>Asterales</taxon>
        <taxon>Asteraceae</taxon>
        <taxon>Asteroideae</taxon>
        <taxon>Anthemideae</taxon>
        <taxon>Anthemidinae</taxon>
        <taxon>Tanacetum</taxon>
    </lineage>
</organism>
<dbReference type="EMBL" id="BKCJ011321057">
    <property type="protein sequence ID" value="GFD20286.1"/>
    <property type="molecule type" value="Genomic_DNA"/>
</dbReference>
<feature type="domain" description="SbsA Ig-like" evidence="2">
    <location>
        <begin position="18"/>
        <end position="98"/>
    </location>
</feature>
<dbReference type="Pfam" id="PF13205">
    <property type="entry name" value="Big_5"/>
    <property type="match status" value="1"/>
</dbReference>